<dbReference type="AlphaFoldDB" id="G0VJP7"/>
<dbReference type="KEGG" id="ncs:NCAS_0I00600"/>
<reference key="2">
    <citation type="submission" date="2011-08" db="EMBL/GenBank/DDBJ databases">
        <title>Genome sequence of Naumovozyma castellii.</title>
        <authorList>
            <person name="Gordon J.L."/>
            <person name="Armisen D."/>
            <person name="Proux-Wera E."/>
            <person name="OhEigeartaigh S.S."/>
            <person name="Byrne K.P."/>
            <person name="Wolfe K.H."/>
        </authorList>
    </citation>
    <scope>NUCLEOTIDE SEQUENCE</scope>
    <source>
        <strain>Type strain:CBS 4309</strain>
    </source>
</reference>
<dbReference type="GO" id="GO:0006888">
    <property type="term" value="P:endoplasmic reticulum to Golgi vesicle-mediated transport"/>
    <property type="evidence" value="ECO:0007669"/>
    <property type="project" value="UniProtKB-ARBA"/>
</dbReference>
<dbReference type="PROSITE" id="PS50866">
    <property type="entry name" value="GOLD"/>
    <property type="match status" value="1"/>
</dbReference>
<gene>
    <name evidence="13" type="primary">NCAS0I00600</name>
    <name evidence="13" type="ordered locus">NCAS_0I00600</name>
</gene>
<reference evidence="13 14" key="1">
    <citation type="journal article" date="2011" name="Proc. Natl. Acad. Sci. U.S.A.">
        <title>Evolutionary erosion of yeast sex chromosomes by mating-type switching accidents.</title>
        <authorList>
            <person name="Gordon J.L."/>
            <person name="Armisen D."/>
            <person name="Proux-Wera E."/>
            <person name="Oheigeartaigh S.S."/>
            <person name="Byrne K.P."/>
            <person name="Wolfe K.H."/>
        </authorList>
    </citation>
    <scope>NUCLEOTIDE SEQUENCE [LARGE SCALE GENOMIC DNA]</scope>
    <source>
        <strain evidence="14">ATCC 76901 / BCRC 22586 / CBS 4309 / NBRC 1992 / NRRL Y-12630</strain>
    </source>
</reference>
<dbReference type="SMART" id="SM01190">
    <property type="entry name" value="EMP24_GP25L"/>
    <property type="match status" value="1"/>
</dbReference>
<dbReference type="STRING" id="1064592.G0VJP7"/>
<evidence type="ECO:0000313" key="14">
    <source>
        <dbReference type="Proteomes" id="UP000001640"/>
    </source>
</evidence>
<dbReference type="InParanoid" id="G0VJP7"/>
<keyword evidence="6 10" id="KW-1133">Transmembrane helix</keyword>
<dbReference type="GO" id="GO:0016020">
    <property type="term" value="C:membrane"/>
    <property type="evidence" value="ECO:0007669"/>
    <property type="project" value="UniProtKB-SubCell"/>
</dbReference>
<dbReference type="InterPro" id="IPR009038">
    <property type="entry name" value="GOLD_dom"/>
</dbReference>
<comment type="similarity">
    <text evidence="2 9">Belongs to the EMP24/GP25L family.</text>
</comment>
<evidence type="ECO:0000256" key="9">
    <source>
        <dbReference type="RuleBase" id="RU003827"/>
    </source>
</evidence>
<dbReference type="HOGENOM" id="CLU_066963_4_2_1"/>
<keyword evidence="7 10" id="KW-0472">Membrane</keyword>
<dbReference type="OMA" id="AGDYMIC"/>
<evidence type="ECO:0000256" key="5">
    <source>
        <dbReference type="ARBA" id="ARBA00022892"/>
    </source>
</evidence>
<evidence type="ECO:0000313" key="13">
    <source>
        <dbReference type="EMBL" id="CCC71728.1"/>
    </source>
</evidence>
<dbReference type="Proteomes" id="UP000001640">
    <property type="component" value="Chromosome 9"/>
</dbReference>
<name>G0VJP7_NAUCA</name>
<dbReference type="OrthoDB" id="1929172at2759"/>
<keyword evidence="4 11" id="KW-0732">Signal</keyword>
<keyword evidence="3 9" id="KW-0812">Transmembrane</keyword>
<evidence type="ECO:0000256" key="10">
    <source>
        <dbReference type="SAM" id="Phobius"/>
    </source>
</evidence>
<sequence>MTMTNKLYCLFFALLFAFTSTVYSANTHLGIALPAHGKECFYYDMDSEDDTIVVGFQVLTGGDYDIDFEIIGPDGSAIGREEQKKASDFLLKSFGVGQYSFCYMNNYGNEDKVVEIIIEKERPITNDNIAAEDLLAYNSIEEIDRSLDKISKLLQYLRAREWRNMHTVNSTKSRLRWLAFLGIGVTVAVSILQAVIIEFFFKGRSSNYV</sequence>
<dbReference type="RefSeq" id="XP_003678073.1">
    <property type="nucleotide sequence ID" value="XM_003678025.1"/>
</dbReference>
<dbReference type="GeneID" id="96905418"/>
<feature type="domain" description="GOLD" evidence="12">
    <location>
        <begin position="38"/>
        <end position="120"/>
    </location>
</feature>
<feature type="chain" id="PRO_5003411040" description="GOLD domain-containing protein" evidence="11">
    <location>
        <begin position="25"/>
        <end position="209"/>
    </location>
</feature>
<keyword evidence="14" id="KW-1185">Reference proteome</keyword>
<evidence type="ECO:0000256" key="3">
    <source>
        <dbReference type="ARBA" id="ARBA00022692"/>
    </source>
</evidence>
<dbReference type="eggNOG" id="KOG1693">
    <property type="taxonomic scope" value="Eukaryota"/>
</dbReference>
<evidence type="ECO:0000256" key="2">
    <source>
        <dbReference type="ARBA" id="ARBA00007104"/>
    </source>
</evidence>
<protein>
    <recommendedName>
        <fullName evidence="12">GOLD domain-containing protein</fullName>
    </recommendedName>
</protein>
<dbReference type="SUPFAM" id="SSF101576">
    <property type="entry name" value="Supernatant protein factor (SPF), C-terminal domain"/>
    <property type="match status" value="1"/>
</dbReference>
<feature type="signal peptide" evidence="11">
    <location>
        <begin position="1"/>
        <end position="24"/>
    </location>
</feature>
<evidence type="ECO:0000256" key="11">
    <source>
        <dbReference type="SAM" id="SignalP"/>
    </source>
</evidence>
<proteinExistence type="inferred from homology"/>
<dbReference type="GO" id="GO:0005737">
    <property type="term" value="C:cytoplasm"/>
    <property type="evidence" value="ECO:0007669"/>
    <property type="project" value="GOC"/>
</dbReference>
<evidence type="ECO:0000256" key="4">
    <source>
        <dbReference type="ARBA" id="ARBA00022729"/>
    </source>
</evidence>
<feature type="transmembrane region" description="Helical" evidence="10">
    <location>
        <begin position="177"/>
        <end position="201"/>
    </location>
</feature>
<evidence type="ECO:0000256" key="8">
    <source>
        <dbReference type="ARBA" id="ARBA00037847"/>
    </source>
</evidence>
<dbReference type="InterPro" id="IPR036598">
    <property type="entry name" value="GOLD_dom_sf"/>
</dbReference>
<dbReference type="Pfam" id="PF01105">
    <property type="entry name" value="EMP24_GP25L"/>
    <property type="match status" value="1"/>
</dbReference>
<evidence type="ECO:0000256" key="7">
    <source>
        <dbReference type="ARBA" id="ARBA00023136"/>
    </source>
</evidence>
<evidence type="ECO:0000259" key="12">
    <source>
        <dbReference type="PROSITE" id="PS50866"/>
    </source>
</evidence>
<comment type="subcellular location">
    <subcellularLocation>
        <location evidence="8">Endomembrane system</location>
        <topology evidence="8">Single-pass membrane protein</topology>
    </subcellularLocation>
    <subcellularLocation>
        <location evidence="1 9">Membrane</location>
        <topology evidence="1 9">Single-pass type I membrane protein</topology>
    </subcellularLocation>
</comment>
<accession>G0VJP7</accession>
<dbReference type="GO" id="GO:0012505">
    <property type="term" value="C:endomembrane system"/>
    <property type="evidence" value="ECO:0007669"/>
    <property type="project" value="UniProtKB-SubCell"/>
</dbReference>
<keyword evidence="5" id="KW-0813">Transport</keyword>
<evidence type="ECO:0000256" key="1">
    <source>
        <dbReference type="ARBA" id="ARBA00004479"/>
    </source>
</evidence>
<dbReference type="InterPro" id="IPR015720">
    <property type="entry name" value="Emp24-like"/>
</dbReference>
<organism evidence="13 14">
    <name type="scientific">Naumovozyma castellii</name>
    <name type="common">Yeast</name>
    <name type="synonym">Saccharomyces castellii</name>
    <dbReference type="NCBI Taxonomy" id="27288"/>
    <lineage>
        <taxon>Eukaryota</taxon>
        <taxon>Fungi</taxon>
        <taxon>Dikarya</taxon>
        <taxon>Ascomycota</taxon>
        <taxon>Saccharomycotina</taxon>
        <taxon>Saccharomycetes</taxon>
        <taxon>Saccharomycetales</taxon>
        <taxon>Saccharomycetaceae</taxon>
        <taxon>Naumovozyma</taxon>
    </lineage>
</organism>
<dbReference type="EMBL" id="HE576760">
    <property type="protein sequence ID" value="CCC71728.1"/>
    <property type="molecule type" value="Genomic_DNA"/>
</dbReference>
<keyword evidence="5" id="KW-0931">ER-Golgi transport</keyword>
<dbReference type="PANTHER" id="PTHR22811">
    <property type="entry name" value="TRANSMEMBRANE EMP24 DOMAIN-CONTAINING PROTEIN"/>
    <property type="match status" value="1"/>
</dbReference>
<evidence type="ECO:0000256" key="6">
    <source>
        <dbReference type="ARBA" id="ARBA00022989"/>
    </source>
</evidence>